<feature type="domain" description="Solute-binding protein family 3/N-terminal" evidence="3">
    <location>
        <begin position="42"/>
        <end position="261"/>
    </location>
</feature>
<reference evidence="4 5" key="1">
    <citation type="submission" date="2016-10" db="EMBL/GenBank/DDBJ databases">
        <authorList>
            <person name="de Groot N.N."/>
        </authorList>
    </citation>
    <scope>NUCLEOTIDE SEQUENCE [LARGE SCALE GENOMIC DNA]</scope>
    <source>
        <strain evidence="4 5">LMG 18387</strain>
    </source>
</reference>
<evidence type="ECO:0000313" key="5">
    <source>
        <dbReference type="Proteomes" id="UP000198606"/>
    </source>
</evidence>
<dbReference type="Proteomes" id="UP000198606">
    <property type="component" value="Unassembled WGS sequence"/>
</dbReference>
<dbReference type="Pfam" id="PF00497">
    <property type="entry name" value="SBP_bac_3"/>
    <property type="match status" value="1"/>
</dbReference>
<evidence type="ECO:0000256" key="2">
    <source>
        <dbReference type="ARBA" id="ARBA00022729"/>
    </source>
</evidence>
<dbReference type="PANTHER" id="PTHR35936">
    <property type="entry name" value="MEMBRANE-BOUND LYTIC MUREIN TRANSGLYCOSYLASE F"/>
    <property type="match status" value="1"/>
</dbReference>
<comment type="similarity">
    <text evidence="1">Belongs to the bacterial solute-binding protein 3 family.</text>
</comment>
<sequence length="262" mass="30493">MVDRPYHYRYTNWLRRQRVATMRMMGWVLGLVLVACEGVAEELRVGFGTHKPPYVFERQGRGLEYDVVVAAARAAGLTIRPYYSPMERLQRSFSLGEIDAMTTTNAQGGAAPFYSQPYIYYQNVAMSLAARDYRIERISDLRHYSVHAFQRARFLLGDEFRKMAEGNPRYHEEAQQIARNRLLYSGRADVVIGDRRILRYFNREVYAQVDVGQPVIEYRLFPATAYHLGLHDEAMRDRFDQGLAAIRASGEYAEIERRYAMY</sequence>
<proteinExistence type="inferred from homology"/>
<evidence type="ECO:0000313" key="4">
    <source>
        <dbReference type="EMBL" id="SDG88998.1"/>
    </source>
</evidence>
<gene>
    <name evidence="4" type="ORF">SAMN05216588_101324</name>
</gene>
<protein>
    <submittedName>
        <fullName evidence="4">Polar amino acid transport system substrate-binding protein</fullName>
    </submittedName>
</protein>
<dbReference type="STRING" id="29435.SAMN05216588_101324"/>
<accession>A0A1G7XXW3</accession>
<keyword evidence="2" id="KW-0732">Signal</keyword>
<evidence type="ECO:0000259" key="3">
    <source>
        <dbReference type="SMART" id="SM00062"/>
    </source>
</evidence>
<organism evidence="4 5">
    <name type="scientific">Phytopseudomonas flavescens</name>
    <dbReference type="NCBI Taxonomy" id="29435"/>
    <lineage>
        <taxon>Bacteria</taxon>
        <taxon>Pseudomonadati</taxon>
        <taxon>Pseudomonadota</taxon>
        <taxon>Gammaproteobacteria</taxon>
        <taxon>Pseudomonadales</taxon>
        <taxon>Pseudomonadaceae</taxon>
        <taxon>Phytopseudomonas</taxon>
    </lineage>
</organism>
<dbReference type="SMART" id="SM00062">
    <property type="entry name" value="PBPb"/>
    <property type="match status" value="1"/>
</dbReference>
<evidence type="ECO:0000256" key="1">
    <source>
        <dbReference type="ARBA" id="ARBA00010333"/>
    </source>
</evidence>
<dbReference type="AlphaFoldDB" id="A0A1G7XXW3"/>
<dbReference type="InterPro" id="IPR001638">
    <property type="entry name" value="Solute-binding_3/MltF_N"/>
</dbReference>
<dbReference type="EMBL" id="FNDG01000001">
    <property type="protein sequence ID" value="SDG88998.1"/>
    <property type="molecule type" value="Genomic_DNA"/>
</dbReference>
<dbReference type="SUPFAM" id="SSF53850">
    <property type="entry name" value="Periplasmic binding protein-like II"/>
    <property type="match status" value="1"/>
</dbReference>
<dbReference type="Gene3D" id="3.40.190.10">
    <property type="entry name" value="Periplasmic binding protein-like II"/>
    <property type="match status" value="2"/>
</dbReference>
<name>A0A1G7XXW3_9GAMM</name>